<dbReference type="PANTHER" id="PTHR43235:SF1">
    <property type="entry name" value="GLUTAMINE AMIDOTRANSFERASE PB2B2.05-RELATED"/>
    <property type="match status" value="1"/>
</dbReference>
<reference evidence="2 3" key="1">
    <citation type="submission" date="2018-04" db="EMBL/GenBank/DDBJ databases">
        <title>Novel actinobacteria from marine sediment.</title>
        <authorList>
            <person name="Ng Z.Y."/>
            <person name="Tan G.Y.A."/>
        </authorList>
    </citation>
    <scope>NUCLEOTIDE SEQUENCE [LARGE SCALE GENOMIC DNA]</scope>
    <source>
        <strain evidence="2 3">TPS81</strain>
    </source>
</reference>
<gene>
    <name evidence="2" type="ORF">DEF24_24010</name>
</gene>
<dbReference type="Pfam" id="PF07722">
    <property type="entry name" value="Peptidase_C26"/>
    <property type="match status" value="1"/>
</dbReference>
<evidence type="ECO:0000313" key="3">
    <source>
        <dbReference type="Proteomes" id="UP000253318"/>
    </source>
</evidence>
<dbReference type="PANTHER" id="PTHR43235">
    <property type="entry name" value="GLUTAMINE AMIDOTRANSFERASE PB2B2.05-RELATED"/>
    <property type="match status" value="1"/>
</dbReference>
<keyword evidence="3" id="KW-1185">Reference proteome</keyword>
<evidence type="ECO:0000256" key="1">
    <source>
        <dbReference type="SAM" id="MobiDB-lite"/>
    </source>
</evidence>
<dbReference type="Proteomes" id="UP000253318">
    <property type="component" value="Unassembled WGS sequence"/>
</dbReference>
<dbReference type="GO" id="GO:0006598">
    <property type="term" value="P:polyamine catabolic process"/>
    <property type="evidence" value="ECO:0007669"/>
    <property type="project" value="TreeGrafter"/>
</dbReference>
<accession>A0A368SZ79</accession>
<dbReference type="OrthoDB" id="9813383at2"/>
<proteinExistence type="predicted"/>
<dbReference type="CDD" id="cd01745">
    <property type="entry name" value="GATase1_2"/>
    <property type="match status" value="1"/>
</dbReference>
<evidence type="ECO:0000313" key="2">
    <source>
        <dbReference type="EMBL" id="RCV50644.1"/>
    </source>
</evidence>
<comment type="caution">
    <text evidence="2">The sequence shown here is derived from an EMBL/GenBank/DDBJ whole genome shotgun (WGS) entry which is preliminary data.</text>
</comment>
<dbReference type="GO" id="GO:0005829">
    <property type="term" value="C:cytosol"/>
    <property type="evidence" value="ECO:0007669"/>
    <property type="project" value="TreeGrafter"/>
</dbReference>
<dbReference type="PROSITE" id="PS51273">
    <property type="entry name" value="GATASE_TYPE_1"/>
    <property type="match status" value="1"/>
</dbReference>
<dbReference type="AlphaFoldDB" id="A0A368SZ79"/>
<dbReference type="GO" id="GO:0033969">
    <property type="term" value="F:gamma-glutamyl-gamma-aminobutyrate hydrolase activity"/>
    <property type="evidence" value="ECO:0007669"/>
    <property type="project" value="TreeGrafter"/>
</dbReference>
<dbReference type="InterPro" id="IPR029062">
    <property type="entry name" value="Class_I_gatase-like"/>
</dbReference>
<feature type="region of interest" description="Disordered" evidence="1">
    <location>
        <begin position="270"/>
        <end position="297"/>
    </location>
</feature>
<dbReference type="SUPFAM" id="SSF52317">
    <property type="entry name" value="Class I glutamine amidotransferase-like"/>
    <property type="match status" value="1"/>
</dbReference>
<dbReference type="Gene3D" id="3.40.50.880">
    <property type="match status" value="1"/>
</dbReference>
<organism evidence="2 3">
    <name type="scientific">Marinitenerispora sediminis</name>
    <dbReference type="NCBI Taxonomy" id="1931232"/>
    <lineage>
        <taxon>Bacteria</taxon>
        <taxon>Bacillati</taxon>
        <taxon>Actinomycetota</taxon>
        <taxon>Actinomycetes</taxon>
        <taxon>Streptosporangiales</taxon>
        <taxon>Nocardiopsidaceae</taxon>
        <taxon>Marinitenerispora</taxon>
    </lineage>
</organism>
<dbReference type="RefSeq" id="WP_114400277.1">
    <property type="nucleotide sequence ID" value="NZ_QEIM01000202.1"/>
</dbReference>
<dbReference type="EMBL" id="QEIN01000275">
    <property type="protein sequence ID" value="RCV50644.1"/>
    <property type="molecule type" value="Genomic_DNA"/>
</dbReference>
<keyword evidence="2" id="KW-0378">Hydrolase</keyword>
<dbReference type="InterPro" id="IPR044668">
    <property type="entry name" value="PuuD-like"/>
</dbReference>
<sequence length="297" mass="32326">MPAIGVTTARLTTEYVEGFSLELLQARSPYVEKFFPADDVTVHLIPGIGDTAEKAALYLRRLDGLLVTGGSDINPEAYRAPRDPATGRGDAQRDAAELALTKEAERRGMPVLGICRGMQILNTHREGTLHQHLPDVVGTDIHQASSTRFSEHPVTLDEGSALARATGQSRVTVKTYHHQGIKDLGTGLRPVAWAEDGIIEAVETSGAKGRQPGKWAAMGVQWHPEAGEGDVHRAPFTWLAERAREYERRAAGHPTRSRYAGQGATLRTALGRRAASPNAASPWRAHQRFIQRRGAAQ</sequence>
<protein>
    <submittedName>
        <fullName evidence="2">Gamma-glutamyl-gamma-aminobutyrate hydrolase</fullName>
    </submittedName>
</protein>
<dbReference type="InterPro" id="IPR011697">
    <property type="entry name" value="Peptidase_C26"/>
</dbReference>
<name>A0A368SZ79_9ACTN</name>